<sequence length="304" mass="34000">MQWGQIKTLFIISFLILDLFLLQQLLSKQAEDEVGQISTVAESIETELEANDISISEDAIPEELPEATPIESESVHTFPDDVMSQIEDMDESDKEVELKEDGQVLQVTFDEPIEVTEDTIQSVVADVVPFASRYSYWGWNEEAGAALFFQAKNNKTVYFNNNGYLLVNIVDGEMTGYVATLLSFEDGEYSGPSDDTEITIEPLSAIRILLNNGLIESGDEITSMDIGYHTSYSLPAGEENETQVFASTWKVTVNGDRNHFLYTLDGTIIEYINEESFISDVKSEYGLKSAEEEQTAANENRETN</sequence>
<name>A0A1H0EN18_HALAD</name>
<feature type="domain" description="Regulatory protein YycH-like" evidence="1">
    <location>
        <begin position="38"/>
        <end position="257"/>
    </location>
</feature>
<keyword evidence="3" id="KW-1185">Reference proteome</keyword>
<dbReference type="OrthoDB" id="2388036at2"/>
<evidence type="ECO:0000313" key="3">
    <source>
        <dbReference type="Proteomes" id="UP000198860"/>
    </source>
</evidence>
<protein>
    <submittedName>
        <fullName evidence="2">Two-component signal transduction system YycFG, regulatory protein YycI</fullName>
    </submittedName>
</protein>
<dbReference type="AlphaFoldDB" id="A0A1H0EN18"/>
<accession>A0A1H0EN18</accession>
<dbReference type="Proteomes" id="UP000198860">
    <property type="component" value="Unassembled WGS sequence"/>
</dbReference>
<gene>
    <name evidence="2" type="ORF">SAMN05421677_101248</name>
</gene>
<dbReference type="InterPro" id="IPR018604">
    <property type="entry name" value="YycI-like"/>
</dbReference>
<reference evidence="3" key="1">
    <citation type="submission" date="2016-10" db="EMBL/GenBank/DDBJ databases">
        <authorList>
            <person name="Varghese N."/>
            <person name="Submissions S."/>
        </authorList>
    </citation>
    <scope>NUCLEOTIDE SEQUENCE [LARGE SCALE GENOMIC DNA]</scope>
    <source>
        <strain evidence="3">CGMCC 1.3703</strain>
    </source>
</reference>
<evidence type="ECO:0000313" key="2">
    <source>
        <dbReference type="EMBL" id="SDN83758.1"/>
    </source>
</evidence>
<proteinExistence type="predicted"/>
<dbReference type="RefSeq" id="WP_089650683.1">
    <property type="nucleotide sequence ID" value="NZ_FNIZ01000001.1"/>
</dbReference>
<dbReference type="GO" id="GO:0016020">
    <property type="term" value="C:membrane"/>
    <property type="evidence" value="ECO:0007669"/>
    <property type="project" value="InterPro"/>
</dbReference>
<dbReference type="Gene3D" id="2.40.128.690">
    <property type="entry name" value="YycH protein, domain 3-like"/>
    <property type="match status" value="1"/>
</dbReference>
<dbReference type="Pfam" id="PF09648">
    <property type="entry name" value="YycI"/>
    <property type="match status" value="1"/>
</dbReference>
<evidence type="ECO:0000259" key="1">
    <source>
        <dbReference type="Pfam" id="PF09648"/>
    </source>
</evidence>
<dbReference type="STRING" id="240303.SAMN05421677_101248"/>
<organism evidence="2 3">
    <name type="scientific">Halobacillus aidingensis</name>
    <dbReference type="NCBI Taxonomy" id="240303"/>
    <lineage>
        <taxon>Bacteria</taxon>
        <taxon>Bacillati</taxon>
        <taxon>Bacillota</taxon>
        <taxon>Bacilli</taxon>
        <taxon>Bacillales</taxon>
        <taxon>Bacillaceae</taxon>
        <taxon>Halobacillus</taxon>
    </lineage>
</organism>
<dbReference type="EMBL" id="FNIZ01000001">
    <property type="protein sequence ID" value="SDN83758.1"/>
    <property type="molecule type" value="Genomic_DNA"/>
</dbReference>